<dbReference type="Proteomes" id="UP000078544">
    <property type="component" value="Unassembled WGS sequence"/>
</dbReference>
<protein>
    <submittedName>
        <fullName evidence="1">Uncharacterized protein</fullName>
    </submittedName>
</protein>
<gene>
    <name evidence="1" type="ORF">AAL_00867</name>
</gene>
<accession>A0A166V8Y5</accession>
<reference evidence="1 2" key="1">
    <citation type="journal article" date="2016" name="Genome Biol. Evol.">
        <title>Divergent and convergent evolution of fungal pathogenicity.</title>
        <authorList>
            <person name="Shang Y."/>
            <person name="Xiao G."/>
            <person name="Zheng P."/>
            <person name="Cen K."/>
            <person name="Zhan S."/>
            <person name="Wang C."/>
        </authorList>
    </citation>
    <scope>NUCLEOTIDE SEQUENCE [LARGE SCALE GENOMIC DNA]</scope>
    <source>
        <strain evidence="1 2">RCEF 2490</strain>
    </source>
</reference>
<organism evidence="1 2">
    <name type="scientific">Moelleriella libera RCEF 2490</name>
    <dbReference type="NCBI Taxonomy" id="1081109"/>
    <lineage>
        <taxon>Eukaryota</taxon>
        <taxon>Fungi</taxon>
        <taxon>Dikarya</taxon>
        <taxon>Ascomycota</taxon>
        <taxon>Pezizomycotina</taxon>
        <taxon>Sordariomycetes</taxon>
        <taxon>Hypocreomycetidae</taxon>
        <taxon>Hypocreales</taxon>
        <taxon>Clavicipitaceae</taxon>
        <taxon>Moelleriella</taxon>
    </lineage>
</organism>
<proteinExistence type="predicted"/>
<sequence length="653" mass="73255">MHWASSKNNPYWQTGREDQIRVLKSSDLSFTAKFGALKWPDDLSLPSTTPAVLRGYLETDSNGLETEPCTEDVPLDWPVAQGFECEGAFKSPRTHLPWGLKGTIHWSLVLFDYGNSRMKISETVVELYFIATENLQEFHYAGLPASFMRRFLLPLRRMTEDGDIKSFKDETLGRNIRDSEQGWLDYVIDKIHFQSSTRYDSWQSNNSYFQGGGNRRLQMKFMRPFGYINDTNLIGWGPCNSPLTTNRSKFFQKSERNDPARTGFGNHVFITILPKSAQDINGPKEMVLDATCRPQQSAHSGRETLEEYIKASIDDTTTLYDTPARLELGKLVTDASNPNPINWKGVTQLITEPEIFSPDFLNNKKPGADNVLLNVVEEFKKMEWNVSLPNVIINDTDLTAQWFLTSADGESMNLSISRSATLGSARFSNNAGTRPNALRSAHELYSAAKEALDSEGIVLTDDKSKMDEDIGKLCERKGENNALVIDKNFHSSLPKESERGIMLWVQGTFFVKLMKDKKESMAKCVEKVMDLIAAAEKVLAAAVPTLEVEEPKEAFPVGTEFELVLKLGNPAGQPQKSAEGDHHGETEDMIPIDVEIRDAKVLYLSSSRSGDTVTFRFLARAVTEKPDEIIFSVYNSALKLATHTTGPLQINIE</sequence>
<keyword evidence="2" id="KW-1185">Reference proteome</keyword>
<dbReference type="OrthoDB" id="5121585at2759"/>
<evidence type="ECO:0000313" key="2">
    <source>
        <dbReference type="Proteomes" id="UP000078544"/>
    </source>
</evidence>
<comment type="caution">
    <text evidence="1">The sequence shown here is derived from an EMBL/GenBank/DDBJ whole genome shotgun (WGS) entry which is preliminary data.</text>
</comment>
<name>A0A166V8Y5_9HYPO</name>
<dbReference type="EMBL" id="AZGY01000001">
    <property type="protein sequence ID" value="OAA33402.1"/>
    <property type="molecule type" value="Genomic_DNA"/>
</dbReference>
<evidence type="ECO:0000313" key="1">
    <source>
        <dbReference type="EMBL" id="OAA33402.1"/>
    </source>
</evidence>
<dbReference type="AlphaFoldDB" id="A0A166V8Y5"/>